<dbReference type="eggNOG" id="ENOG503440W">
    <property type="taxonomic scope" value="Bacteria"/>
</dbReference>
<name>A0A193BQL3_AMYOR</name>
<feature type="compositionally biased region" description="Low complexity" evidence="1">
    <location>
        <begin position="24"/>
        <end position="36"/>
    </location>
</feature>
<feature type="region of interest" description="Disordered" evidence="1">
    <location>
        <begin position="1"/>
        <end position="98"/>
    </location>
</feature>
<evidence type="ECO:0000313" key="3">
    <source>
        <dbReference type="Proteomes" id="UP000093695"/>
    </source>
</evidence>
<accession>A0A193BQL3</accession>
<dbReference type="STRING" id="31958.SD37_01615"/>
<feature type="compositionally biased region" description="Low complexity" evidence="1">
    <location>
        <begin position="58"/>
        <end position="76"/>
    </location>
</feature>
<organism evidence="2 3">
    <name type="scientific">Amycolatopsis orientalis</name>
    <name type="common">Nocardia orientalis</name>
    <dbReference type="NCBI Taxonomy" id="31958"/>
    <lineage>
        <taxon>Bacteria</taxon>
        <taxon>Bacillati</taxon>
        <taxon>Actinomycetota</taxon>
        <taxon>Actinomycetes</taxon>
        <taxon>Pseudonocardiales</taxon>
        <taxon>Pseudonocardiaceae</taxon>
        <taxon>Amycolatopsis</taxon>
    </lineage>
</organism>
<evidence type="ECO:0000313" key="2">
    <source>
        <dbReference type="EMBL" id="ANN14480.1"/>
    </source>
</evidence>
<dbReference type="EMBL" id="CP016174">
    <property type="protein sequence ID" value="ANN14480.1"/>
    <property type="molecule type" value="Genomic_DNA"/>
</dbReference>
<feature type="compositionally biased region" description="Low complexity" evidence="1">
    <location>
        <begin position="131"/>
        <end position="150"/>
    </location>
</feature>
<dbReference type="AlphaFoldDB" id="A0A193BQL3"/>
<dbReference type="KEGG" id="aori:SD37_01615"/>
<evidence type="ECO:0000256" key="1">
    <source>
        <dbReference type="SAM" id="MobiDB-lite"/>
    </source>
</evidence>
<feature type="compositionally biased region" description="Polar residues" evidence="1">
    <location>
        <begin position="1"/>
        <end position="18"/>
    </location>
</feature>
<feature type="region of interest" description="Disordered" evidence="1">
    <location>
        <begin position="123"/>
        <end position="155"/>
    </location>
</feature>
<reference evidence="2 3" key="1">
    <citation type="journal article" date="2015" name="Genome Announc.">
        <title>Draft Genome Sequence of Norvancomycin-Producing Strain Amycolatopsis orientalis CPCC200066.</title>
        <authorList>
            <person name="Lei X."/>
            <person name="Yuan F."/>
            <person name="Shi Y."/>
            <person name="Li X."/>
            <person name="Wang L."/>
            <person name="Hong B."/>
        </authorList>
    </citation>
    <scope>NUCLEOTIDE SEQUENCE [LARGE SCALE GENOMIC DNA]</scope>
    <source>
        <strain evidence="2 3">B-37</strain>
    </source>
</reference>
<keyword evidence="3" id="KW-1185">Reference proteome</keyword>
<sequence length="210" mass="21196">MPKVSPTSAFTSTRSLLTETVPDRPASSRSAGPAASWTLPKWSTVSTSATSLPGNTATNGSGSRTRSSTGGPNSSGATPSARCAAAGAKTSRPWNVDDVTGRRYSGDASSYAAITPLSVSAAGMRSPLSGPTRIPRPATTTTPRRAVPTPGSTTARCTASGRKGAVCASTSAPVLTCCGGISWLTSMIRAEGAIRAITPWQAATKPSLKP</sequence>
<dbReference type="Proteomes" id="UP000093695">
    <property type="component" value="Chromosome"/>
</dbReference>
<feature type="compositionally biased region" description="Polar residues" evidence="1">
    <location>
        <begin position="41"/>
        <end position="57"/>
    </location>
</feature>
<protein>
    <submittedName>
        <fullName evidence="2">Uncharacterized protein</fullName>
    </submittedName>
</protein>
<gene>
    <name evidence="2" type="ORF">SD37_01615</name>
</gene>
<proteinExistence type="predicted"/>